<gene>
    <name evidence="1" type="ORF">pclt_cds_744</name>
</gene>
<dbReference type="PANTHER" id="PTHR46586:SF3">
    <property type="entry name" value="ANKYRIN REPEAT-CONTAINING PROTEIN"/>
    <property type="match status" value="1"/>
</dbReference>
<dbReference type="PANTHER" id="PTHR46586">
    <property type="entry name" value="ANKYRIN REPEAT-CONTAINING PROTEIN"/>
    <property type="match status" value="1"/>
</dbReference>
<proteinExistence type="predicted"/>
<reference evidence="1" key="1">
    <citation type="journal article" date="2019" name="Front. Microbiol.">
        <title>Pandoravirus Celtis Illustrates the Microevolution Processes at Work in the Giant Pandoraviridae Genomes.</title>
        <authorList>
            <person name="Legendre M."/>
            <person name="Alempic J.M."/>
            <person name="Philippe N."/>
            <person name="Lartigue A."/>
            <person name="Jeudy S."/>
            <person name="Poirot O."/>
            <person name="Ta N.T."/>
            <person name="Nin S."/>
            <person name="Coute Y."/>
            <person name="Abergel C."/>
            <person name="Claverie J.M."/>
        </authorList>
    </citation>
    <scope>NUCLEOTIDE SEQUENCE</scope>
</reference>
<organism evidence="1 2">
    <name type="scientific">Pandoravirus celtis</name>
    <dbReference type="NCBI Taxonomy" id="2568002"/>
    <lineage>
        <taxon>Viruses</taxon>
        <taxon>Pandoravirus</taxon>
    </lineage>
</organism>
<dbReference type="InterPro" id="IPR036770">
    <property type="entry name" value="Ankyrin_rpt-contain_sf"/>
</dbReference>
<evidence type="ECO:0000313" key="1">
    <source>
        <dbReference type="EMBL" id="QBZ81332.1"/>
    </source>
</evidence>
<evidence type="ECO:0008006" key="3">
    <source>
        <dbReference type="Google" id="ProtNLM"/>
    </source>
</evidence>
<protein>
    <recommendedName>
        <fullName evidence="3">Ankyrin repeat domain containing protein</fullName>
    </recommendedName>
</protein>
<dbReference type="SUPFAM" id="SSF48403">
    <property type="entry name" value="Ankyrin repeat"/>
    <property type="match status" value="1"/>
</dbReference>
<evidence type="ECO:0000313" key="2">
    <source>
        <dbReference type="Proteomes" id="UP001237152"/>
    </source>
</evidence>
<dbReference type="InterPro" id="IPR052050">
    <property type="entry name" value="SecEffector_AnkRepeat"/>
</dbReference>
<dbReference type="Proteomes" id="UP001237152">
    <property type="component" value="Segment"/>
</dbReference>
<accession>A0A4D6EIS4</accession>
<dbReference type="Gene3D" id="1.25.40.20">
    <property type="entry name" value="Ankyrin repeat-containing domain"/>
    <property type="match status" value="1"/>
</dbReference>
<sequence>MHKRARYSHSMVTVAPWDELDEELVGEIARHSDRAMWSPMEHVCRKWRRAIVAARATSGRWSPAAWFVHSITTRQARGVDAIEPHFVARRWHESAVSSGRWRWNYTVARNGWLSLLKWAHALDRLCPESAADEAASTGNLPLLAWLASVGACVNKGALYYAAAAAGHVHALEWLYEAGHRPKCAYTCEPPLEPDNSPPSNAAKNHLDILAWAHSNGCPRHNDHVLGGLAKGGHLAILQWLIASGYQCSKDVANGAAEGGHLHVLEWARTMGRRWDAWTCAAAAGAGHLEILKWLRANGCPWDGLTCRDAAKEGHLEVVRWARAHGCPWDEHTCASVAATGRLDVLQWLRDQGCPWSADTCTEAAHKGHLHILDWAVKNGCPWSPVTCLSDARRRDQHRVIMWIVDMRDGITPRHLPGLPDPTT</sequence>
<dbReference type="EMBL" id="MK174290">
    <property type="protein sequence ID" value="QBZ81332.1"/>
    <property type="molecule type" value="Genomic_DNA"/>
</dbReference>
<name>A0A4D6EIS4_9VIRU</name>